<evidence type="ECO:0000256" key="4">
    <source>
        <dbReference type="ARBA" id="ARBA00022679"/>
    </source>
</evidence>
<dbReference type="InterPro" id="IPR029151">
    <property type="entry name" value="Sensor-like_sf"/>
</dbReference>
<accession>A0A1S2MBZ0</accession>
<dbReference type="Pfam" id="PF00990">
    <property type="entry name" value="GGDEF"/>
    <property type="match status" value="1"/>
</dbReference>
<sequence>MFSNNVSLKRLFEVGVFLLIILIAFHSFLPLSMDKKKHERETAESLENVIALQHLFIEKWLEERANDIRTLAFSPVVKAVDKENMKPYFRTFVENNVDFTSLLYVNMEGIAEYDTSIEEVPYTDVSDREYFIEGKKGNEHISDVLTGRITGANIIVFSAPIYNQSDNFQGLVLGTVVLDTLDELMNRLEIGNTGETFIVDKDGTLITNRRNSLKSVELFEEQSDKIQIPYELLQKAQNNEVVNYYKNYQDETVLGTYKWANNGNWLIIGEIKKSEVFTSFYRMMFYTIFISVTILVIAYIFIVVVYKKISQSIDYVLNGAQLISSKNYVTQIDKDVIKQSPEEFRKLCDVFNEMAVTVRTTILDLEASEEKLRDSKDYLSLIVETIPSGVVVLDNKGKITFANSTAKKILHISLDEITKRYYNDPQWRITSLDGGEFLDEELPFFQVMKTGKVVHNIVHGLTKNDGERVIVSINASPLFDKDHNITTVVAAISDITERTISENKLQEANRKLDELSRKDGLTEIANRRHFDETCKKEWQRHARNGKPLSIILFDIDFFKAYNDTYGHQEGDECLKNISRTVENILKRPGDLVARYGGEEFIIILAETNVEGAGCVSERVRKEIVNLQIAHSTSKVSEFVTVSVGFATTIPDKRTSFKELIEKADQALYDAKSSGRNIVKFFEEK</sequence>
<feature type="domain" description="GGDEF" evidence="15">
    <location>
        <begin position="546"/>
        <end position="683"/>
    </location>
</feature>
<feature type="transmembrane region" description="Helical" evidence="12">
    <location>
        <begin position="283"/>
        <end position="306"/>
    </location>
</feature>
<evidence type="ECO:0000259" key="13">
    <source>
        <dbReference type="PROSITE" id="PS50112"/>
    </source>
</evidence>
<keyword evidence="10" id="KW-0902">Two-component regulatory system</keyword>
<dbReference type="Proteomes" id="UP000180057">
    <property type="component" value="Unassembled WGS sequence"/>
</dbReference>
<evidence type="ECO:0000256" key="10">
    <source>
        <dbReference type="ARBA" id="ARBA00023012"/>
    </source>
</evidence>
<dbReference type="GO" id="GO:0043709">
    <property type="term" value="P:cell adhesion involved in single-species biofilm formation"/>
    <property type="evidence" value="ECO:0007669"/>
    <property type="project" value="TreeGrafter"/>
</dbReference>
<comment type="subcellular location">
    <subcellularLocation>
        <location evidence="1">Cell membrane</location>
        <topology evidence="1">Multi-pass membrane protein</topology>
    </subcellularLocation>
</comment>
<organism evidence="16 17">
    <name type="scientific">Anaerobacillus alkalidiazotrophicus</name>
    <dbReference type="NCBI Taxonomy" id="472963"/>
    <lineage>
        <taxon>Bacteria</taxon>
        <taxon>Bacillati</taxon>
        <taxon>Bacillota</taxon>
        <taxon>Bacilli</taxon>
        <taxon>Bacillales</taxon>
        <taxon>Bacillaceae</taxon>
        <taxon>Anaerobacillus</taxon>
    </lineage>
</organism>
<dbReference type="InterPro" id="IPR000014">
    <property type="entry name" value="PAS"/>
</dbReference>
<feature type="domain" description="PAS" evidence="13">
    <location>
        <begin position="375"/>
        <end position="420"/>
    </location>
</feature>
<evidence type="ECO:0000256" key="2">
    <source>
        <dbReference type="ARBA" id="ARBA00022475"/>
    </source>
</evidence>
<keyword evidence="8" id="KW-0067">ATP-binding</keyword>
<name>A0A1S2MBZ0_9BACI</name>
<dbReference type="GO" id="GO:0052621">
    <property type="term" value="F:diguanylate cyclase activity"/>
    <property type="evidence" value="ECO:0007669"/>
    <property type="project" value="TreeGrafter"/>
</dbReference>
<evidence type="ECO:0000256" key="8">
    <source>
        <dbReference type="ARBA" id="ARBA00022840"/>
    </source>
</evidence>
<dbReference type="InterPro" id="IPR043128">
    <property type="entry name" value="Rev_trsase/Diguanyl_cyclase"/>
</dbReference>
<keyword evidence="17" id="KW-1185">Reference proteome</keyword>
<dbReference type="Pfam" id="PF00989">
    <property type="entry name" value="PAS"/>
    <property type="match status" value="1"/>
</dbReference>
<dbReference type="InterPro" id="IPR029787">
    <property type="entry name" value="Nucleotide_cyclase"/>
</dbReference>
<dbReference type="CDD" id="cd12914">
    <property type="entry name" value="PDC1_DGC_like"/>
    <property type="match status" value="1"/>
</dbReference>
<dbReference type="EMBL" id="MLQS01000001">
    <property type="protein sequence ID" value="OIJ21347.1"/>
    <property type="molecule type" value="Genomic_DNA"/>
</dbReference>
<dbReference type="AlphaFoldDB" id="A0A1S2MBZ0"/>
<dbReference type="SUPFAM" id="SSF55073">
    <property type="entry name" value="Nucleotide cyclase"/>
    <property type="match status" value="1"/>
</dbReference>
<evidence type="ECO:0000259" key="14">
    <source>
        <dbReference type="PROSITE" id="PS50113"/>
    </source>
</evidence>
<dbReference type="SUPFAM" id="SSF55785">
    <property type="entry name" value="PYP-like sensor domain (PAS domain)"/>
    <property type="match status" value="1"/>
</dbReference>
<dbReference type="SMART" id="SM00267">
    <property type="entry name" value="GGDEF"/>
    <property type="match status" value="1"/>
</dbReference>
<keyword evidence="6" id="KW-0547">Nucleotide-binding</keyword>
<keyword evidence="7" id="KW-0418">Kinase</keyword>
<dbReference type="Gene3D" id="3.30.450.20">
    <property type="entry name" value="PAS domain"/>
    <property type="match status" value="2"/>
</dbReference>
<dbReference type="RefSeq" id="WP_071387966.1">
    <property type="nucleotide sequence ID" value="NZ_MLQS01000001.1"/>
</dbReference>
<keyword evidence="4" id="KW-0808">Transferase</keyword>
<dbReference type="CDD" id="cd00130">
    <property type="entry name" value="PAS"/>
    <property type="match status" value="1"/>
</dbReference>
<keyword evidence="2" id="KW-1003">Cell membrane</keyword>
<evidence type="ECO:0000256" key="9">
    <source>
        <dbReference type="ARBA" id="ARBA00022989"/>
    </source>
</evidence>
<dbReference type="PROSITE" id="PS50113">
    <property type="entry name" value="PAC"/>
    <property type="match status" value="1"/>
</dbReference>
<dbReference type="InterPro" id="IPR000160">
    <property type="entry name" value="GGDEF_dom"/>
</dbReference>
<dbReference type="InterPro" id="IPR050469">
    <property type="entry name" value="Diguanylate_Cyclase"/>
</dbReference>
<dbReference type="InterPro" id="IPR000700">
    <property type="entry name" value="PAS-assoc_C"/>
</dbReference>
<keyword evidence="3" id="KW-0597">Phosphoprotein</keyword>
<feature type="domain" description="PAC" evidence="14">
    <location>
        <begin position="455"/>
        <end position="507"/>
    </location>
</feature>
<evidence type="ECO:0000313" key="17">
    <source>
        <dbReference type="Proteomes" id="UP000180057"/>
    </source>
</evidence>
<dbReference type="STRING" id="472963.BKP45_00770"/>
<evidence type="ECO:0000256" key="3">
    <source>
        <dbReference type="ARBA" id="ARBA00022553"/>
    </source>
</evidence>
<dbReference type="FunFam" id="3.30.70.270:FF:000001">
    <property type="entry name" value="Diguanylate cyclase domain protein"/>
    <property type="match status" value="1"/>
</dbReference>
<gene>
    <name evidence="16" type="ORF">BKP45_00770</name>
</gene>
<dbReference type="PANTHER" id="PTHR45138">
    <property type="entry name" value="REGULATORY COMPONENTS OF SENSORY TRANSDUCTION SYSTEM"/>
    <property type="match status" value="1"/>
</dbReference>
<dbReference type="InterPro" id="IPR033479">
    <property type="entry name" value="dCache_1"/>
</dbReference>
<protein>
    <recommendedName>
        <fullName evidence="18">Diguanylate cyclase</fullName>
    </recommendedName>
</protein>
<dbReference type="PANTHER" id="PTHR45138:SF9">
    <property type="entry name" value="DIGUANYLATE CYCLASE DGCM-RELATED"/>
    <property type="match status" value="1"/>
</dbReference>
<evidence type="ECO:0000256" key="11">
    <source>
        <dbReference type="ARBA" id="ARBA00023136"/>
    </source>
</evidence>
<dbReference type="InterPro" id="IPR035965">
    <property type="entry name" value="PAS-like_dom_sf"/>
</dbReference>
<dbReference type="SMART" id="SM00091">
    <property type="entry name" value="PAS"/>
    <property type="match status" value="1"/>
</dbReference>
<comment type="caution">
    <text evidence="16">The sequence shown here is derived from an EMBL/GenBank/DDBJ whole genome shotgun (WGS) entry which is preliminary data.</text>
</comment>
<dbReference type="SUPFAM" id="SSF103190">
    <property type="entry name" value="Sensory domain-like"/>
    <property type="match status" value="1"/>
</dbReference>
<dbReference type="GO" id="GO:0006355">
    <property type="term" value="P:regulation of DNA-templated transcription"/>
    <property type="evidence" value="ECO:0007669"/>
    <property type="project" value="InterPro"/>
</dbReference>
<dbReference type="GO" id="GO:0005524">
    <property type="term" value="F:ATP binding"/>
    <property type="evidence" value="ECO:0007669"/>
    <property type="project" value="UniProtKB-KW"/>
</dbReference>
<reference evidence="16 17" key="1">
    <citation type="submission" date="2016-10" db="EMBL/GenBank/DDBJ databases">
        <title>Draft genome sequences of four alkaliphilic bacteria belonging to the Anaerobacillus genus.</title>
        <authorList>
            <person name="Bassil N.M."/>
            <person name="Lloyd J.R."/>
        </authorList>
    </citation>
    <scope>NUCLEOTIDE SEQUENCE [LARGE SCALE GENOMIC DNA]</scope>
    <source>
        <strain evidence="16 17">DSM 22531</strain>
    </source>
</reference>
<keyword evidence="11 12" id="KW-0472">Membrane</keyword>
<keyword evidence="9 12" id="KW-1133">Transmembrane helix</keyword>
<dbReference type="GO" id="GO:0005886">
    <property type="term" value="C:plasma membrane"/>
    <property type="evidence" value="ECO:0007669"/>
    <property type="project" value="UniProtKB-SubCell"/>
</dbReference>
<evidence type="ECO:0000256" key="1">
    <source>
        <dbReference type="ARBA" id="ARBA00004651"/>
    </source>
</evidence>
<proteinExistence type="predicted"/>
<evidence type="ECO:0000256" key="12">
    <source>
        <dbReference type="SAM" id="Phobius"/>
    </source>
</evidence>
<dbReference type="GO" id="GO:1902201">
    <property type="term" value="P:negative regulation of bacterial-type flagellum-dependent cell motility"/>
    <property type="evidence" value="ECO:0007669"/>
    <property type="project" value="TreeGrafter"/>
</dbReference>
<evidence type="ECO:0008006" key="18">
    <source>
        <dbReference type="Google" id="ProtNLM"/>
    </source>
</evidence>
<evidence type="ECO:0000256" key="5">
    <source>
        <dbReference type="ARBA" id="ARBA00022692"/>
    </source>
</evidence>
<dbReference type="CDD" id="cd01949">
    <property type="entry name" value="GGDEF"/>
    <property type="match status" value="1"/>
</dbReference>
<dbReference type="PROSITE" id="PS50112">
    <property type="entry name" value="PAS"/>
    <property type="match status" value="1"/>
</dbReference>
<feature type="transmembrane region" description="Helical" evidence="12">
    <location>
        <begin position="12"/>
        <end position="31"/>
    </location>
</feature>
<dbReference type="Gene3D" id="3.30.70.270">
    <property type="match status" value="1"/>
</dbReference>
<keyword evidence="5 12" id="KW-0812">Transmembrane</keyword>
<evidence type="ECO:0000313" key="16">
    <source>
        <dbReference type="EMBL" id="OIJ21347.1"/>
    </source>
</evidence>
<evidence type="ECO:0000256" key="6">
    <source>
        <dbReference type="ARBA" id="ARBA00022741"/>
    </source>
</evidence>
<dbReference type="Gene3D" id="6.10.340.10">
    <property type="match status" value="1"/>
</dbReference>
<dbReference type="Pfam" id="PF02743">
    <property type="entry name" value="dCache_1"/>
    <property type="match status" value="1"/>
</dbReference>
<evidence type="ECO:0000256" key="7">
    <source>
        <dbReference type="ARBA" id="ARBA00022777"/>
    </source>
</evidence>
<dbReference type="GO" id="GO:0000160">
    <property type="term" value="P:phosphorelay signal transduction system"/>
    <property type="evidence" value="ECO:0007669"/>
    <property type="project" value="UniProtKB-KW"/>
</dbReference>
<dbReference type="NCBIfam" id="TIGR00254">
    <property type="entry name" value="GGDEF"/>
    <property type="match status" value="1"/>
</dbReference>
<dbReference type="InterPro" id="IPR013767">
    <property type="entry name" value="PAS_fold"/>
</dbReference>
<dbReference type="GO" id="GO:0016301">
    <property type="term" value="F:kinase activity"/>
    <property type="evidence" value="ECO:0007669"/>
    <property type="project" value="UniProtKB-KW"/>
</dbReference>
<dbReference type="NCBIfam" id="TIGR00229">
    <property type="entry name" value="sensory_box"/>
    <property type="match status" value="1"/>
</dbReference>
<dbReference type="PROSITE" id="PS50887">
    <property type="entry name" value="GGDEF"/>
    <property type="match status" value="1"/>
</dbReference>
<evidence type="ECO:0000259" key="15">
    <source>
        <dbReference type="PROSITE" id="PS50887"/>
    </source>
</evidence>